<dbReference type="AlphaFoldDB" id="A0A6C0CEK9"/>
<feature type="compositionally biased region" description="Low complexity" evidence="1">
    <location>
        <begin position="18"/>
        <end position="28"/>
    </location>
</feature>
<dbReference type="EMBL" id="MN739403">
    <property type="protein sequence ID" value="QHT02861.1"/>
    <property type="molecule type" value="Genomic_DNA"/>
</dbReference>
<protein>
    <submittedName>
        <fullName evidence="2">Uncharacterized protein</fullName>
    </submittedName>
</protein>
<feature type="region of interest" description="Disordered" evidence="1">
    <location>
        <begin position="1"/>
        <end position="28"/>
    </location>
</feature>
<proteinExistence type="predicted"/>
<reference evidence="2" key="1">
    <citation type="journal article" date="2020" name="Nature">
        <title>Giant virus diversity and host interactions through global metagenomics.</title>
        <authorList>
            <person name="Schulz F."/>
            <person name="Roux S."/>
            <person name="Paez-Espino D."/>
            <person name="Jungbluth S."/>
            <person name="Walsh D.A."/>
            <person name="Denef V.J."/>
            <person name="McMahon K.D."/>
            <person name="Konstantinidis K.T."/>
            <person name="Eloe-Fadrosh E.A."/>
            <person name="Kyrpides N.C."/>
            <person name="Woyke T."/>
        </authorList>
    </citation>
    <scope>NUCLEOTIDE SEQUENCE</scope>
    <source>
        <strain evidence="2">GVMAG-M-3300020727-4</strain>
    </source>
</reference>
<organism evidence="2">
    <name type="scientific">viral metagenome</name>
    <dbReference type="NCBI Taxonomy" id="1070528"/>
    <lineage>
        <taxon>unclassified sequences</taxon>
        <taxon>metagenomes</taxon>
        <taxon>organismal metagenomes</taxon>
    </lineage>
</organism>
<sequence>MSQSSKLSTINSKLNSNGGTMTGTLTHSTTTGNNPILISSSLTTANNAIQFINNDNKTAYIGLGATSMSGGGYYCSNLFFESTATYGGMIFNTGGNNGSNVPRMIILANGKVGLGTTNPISSFHIYEATGTDNTATYGTITLQHGNSGGVSSILFPSTVNYGSDFGYIKFIDNVSSTSSYTGYNYFGATNTEAAALIIGCENDNTTVSGPDSVIINPAGNIVLAPKNSVTYITGNVGIGITNPGNTLYVNGTTTHNGATTVNGTLVVNGNIQVTGLVYNPNPNYTGTMTYNATTYFGNAFCLNMYNMLGANQNNDNTNIYKLVIYDNNGNYWYGMIGFSNTYPQFGTIFASGTRANNVTISVGCSYDGSGTVWLYAVNIPSTYTVYYKLT</sequence>
<name>A0A6C0CEK9_9ZZZZ</name>
<accession>A0A6C0CEK9</accession>
<feature type="compositionally biased region" description="Polar residues" evidence="1">
    <location>
        <begin position="1"/>
        <end position="17"/>
    </location>
</feature>
<evidence type="ECO:0000313" key="2">
    <source>
        <dbReference type="EMBL" id="QHT02861.1"/>
    </source>
</evidence>
<evidence type="ECO:0000256" key="1">
    <source>
        <dbReference type="SAM" id="MobiDB-lite"/>
    </source>
</evidence>